<keyword evidence="6" id="KW-0677">Repeat</keyword>
<name>A0A7R9T752_MICPS</name>
<dbReference type="Gene3D" id="2.130.10.10">
    <property type="entry name" value="YVTN repeat-like/Quinoprotein amine dehydrogenase"/>
    <property type="match status" value="2"/>
</dbReference>
<dbReference type="GO" id="GO:0036158">
    <property type="term" value="P:outer dynein arm assembly"/>
    <property type="evidence" value="ECO:0007669"/>
    <property type="project" value="TreeGrafter"/>
</dbReference>
<sequence>MEIYYMYTKLRNEFGRDAQFDDSASEVISDIRPEPELQEDYIERNPVTTTVQCVPEQSEHEANTQQIIYTNRGFAHKEGGWPKEVDCTEMEHVIRFRKKIEKDEDYIKTIASRAGEVEELIKQNNAIDIYEEYFAGDAADHSSEQPYAKTLTVFRDPSAIKRSASYISWNPDVNNRKCAIAYSILGFQAQPEGMSKSSYIWDVNTPNKPDFELRGPSQLCCVNYNPKDTNVLSCGMYNGQVGYFDVRKGHTPVDTSPIEKSHRDPVYDMAWLQSKTGTETFSVSTDGYVYWWDTRRLGEPVEELQLKEKNGDTILGAVSLEYESIAGPTKFMIGTEQGTVLMCNRKAKNPQDRVGTAYHGHHGPVYSLERNPFFPKYFMSIGDWAARVWMEDLKTPIMTSRYHASYLTGGTWSPTRPGVFFAIKMDGELDVWDYYYKQNDPTLSVKVTDQPLTSFNIQDTGRLVTVGASDGSATLLELCEGLATMQPNEKQSISQMFDRETKREKNLEARAKELRNAAKRANRGNEEYEGPDDHEMEVLEKEFLAATVKSGVTFDEVSPLDAPTRD</sequence>
<gene>
    <name evidence="13" type="ORF">MPUS1402_LOCUS602</name>
</gene>
<accession>A0A7R9T752</accession>
<feature type="coiled-coil region" evidence="12">
    <location>
        <begin position="497"/>
        <end position="524"/>
    </location>
</feature>
<dbReference type="SUPFAM" id="SSF50978">
    <property type="entry name" value="WD40 repeat-like"/>
    <property type="match status" value="1"/>
</dbReference>
<dbReference type="PANTHER" id="PTHR12442:SF7">
    <property type="entry name" value="DYNEIN AXONEMAL INTERMEDIATE CHAIN 2"/>
    <property type="match status" value="1"/>
</dbReference>
<keyword evidence="7" id="KW-0243">Dynein</keyword>
<evidence type="ECO:0000256" key="6">
    <source>
        <dbReference type="ARBA" id="ARBA00022737"/>
    </source>
</evidence>
<keyword evidence="9" id="KW-0505">Motor protein</keyword>
<evidence type="ECO:0000256" key="9">
    <source>
        <dbReference type="ARBA" id="ARBA00023175"/>
    </source>
</evidence>
<keyword evidence="10" id="KW-0206">Cytoskeleton</keyword>
<dbReference type="InterPro" id="IPR036322">
    <property type="entry name" value="WD40_repeat_dom_sf"/>
</dbReference>
<dbReference type="GO" id="GO:0036157">
    <property type="term" value="C:outer dynein arm"/>
    <property type="evidence" value="ECO:0007669"/>
    <property type="project" value="TreeGrafter"/>
</dbReference>
<keyword evidence="12" id="KW-0175">Coiled coil</keyword>
<evidence type="ECO:0000256" key="10">
    <source>
        <dbReference type="ARBA" id="ARBA00023212"/>
    </source>
</evidence>
<evidence type="ECO:0000256" key="2">
    <source>
        <dbReference type="ARBA" id="ARBA00011059"/>
    </source>
</evidence>
<reference evidence="13" key="1">
    <citation type="submission" date="2021-01" db="EMBL/GenBank/DDBJ databases">
        <authorList>
            <person name="Corre E."/>
            <person name="Pelletier E."/>
            <person name="Niang G."/>
            <person name="Scheremetjew M."/>
            <person name="Finn R."/>
            <person name="Kale V."/>
            <person name="Holt S."/>
            <person name="Cochrane G."/>
            <person name="Meng A."/>
            <person name="Brown T."/>
            <person name="Cohen L."/>
        </authorList>
    </citation>
    <scope>NUCLEOTIDE SEQUENCE</scope>
    <source>
        <strain evidence="13">RCC1614</strain>
    </source>
</reference>
<evidence type="ECO:0000256" key="8">
    <source>
        <dbReference type="ARBA" id="ARBA00023069"/>
    </source>
</evidence>
<dbReference type="EMBL" id="HBDY01000825">
    <property type="protein sequence ID" value="CAD8227278.1"/>
    <property type="molecule type" value="Transcribed_RNA"/>
</dbReference>
<evidence type="ECO:0008006" key="14">
    <source>
        <dbReference type="Google" id="ProtNLM"/>
    </source>
</evidence>
<dbReference type="GO" id="GO:0005874">
    <property type="term" value="C:microtubule"/>
    <property type="evidence" value="ECO:0007669"/>
    <property type="project" value="UniProtKB-KW"/>
</dbReference>
<dbReference type="InterPro" id="IPR050687">
    <property type="entry name" value="Dynein_IC"/>
</dbReference>
<evidence type="ECO:0000256" key="11">
    <source>
        <dbReference type="ARBA" id="ARBA00023273"/>
    </source>
</evidence>
<dbReference type="InterPro" id="IPR001680">
    <property type="entry name" value="WD40_rpt"/>
</dbReference>
<keyword evidence="8" id="KW-0969">Cilium</keyword>
<evidence type="ECO:0000256" key="1">
    <source>
        <dbReference type="ARBA" id="ARBA00004430"/>
    </source>
</evidence>
<comment type="similarity">
    <text evidence="2">Belongs to the dynein intermediate chain family.</text>
</comment>
<dbReference type="AlphaFoldDB" id="A0A7R9T752"/>
<dbReference type="GO" id="GO:0045503">
    <property type="term" value="F:dynein light chain binding"/>
    <property type="evidence" value="ECO:0007669"/>
    <property type="project" value="TreeGrafter"/>
</dbReference>
<comment type="subcellular location">
    <subcellularLocation>
        <location evidence="1">Cytoplasm</location>
        <location evidence="1">Cytoskeleton</location>
        <location evidence="1">Cilium axoneme</location>
    </subcellularLocation>
</comment>
<evidence type="ECO:0000313" key="13">
    <source>
        <dbReference type="EMBL" id="CAD8227278.1"/>
    </source>
</evidence>
<dbReference type="PANTHER" id="PTHR12442">
    <property type="entry name" value="DYNEIN INTERMEDIATE CHAIN"/>
    <property type="match status" value="1"/>
</dbReference>
<keyword evidence="11" id="KW-0966">Cell projection</keyword>
<evidence type="ECO:0000256" key="7">
    <source>
        <dbReference type="ARBA" id="ARBA00023017"/>
    </source>
</evidence>
<dbReference type="OMA" id="WDFFYRQ"/>
<evidence type="ECO:0000256" key="3">
    <source>
        <dbReference type="ARBA" id="ARBA00022490"/>
    </source>
</evidence>
<keyword evidence="5" id="KW-0493">Microtubule</keyword>
<organism evidence="13">
    <name type="scientific">Micromonas pusilla</name>
    <name type="common">Picoplanktonic green alga</name>
    <name type="synonym">Chromulina pusilla</name>
    <dbReference type="NCBI Taxonomy" id="38833"/>
    <lineage>
        <taxon>Eukaryota</taxon>
        <taxon>Viridiplantae</taxon>
        <taxon>Chlorophyta</taxon>
        <taxon>Mamiellophyceae</taxon>
        <taxon>Mamiellales</taxon>
        <taxon>Mamiellaceae</taxon>
        <taxon>Micromonas</taxon>
    </lineage>
</organism>
<keyword evidence="4" id="KW-0853">WD repeat</keyword>
<dbReference type="SMART" id="SM00320">
    <property type="entry name" value="WD40"/>
    <property type="match status" value="5"/>
</dbReference>
<dbReference type="InterPro" id="IPR015943">
    <property type="entry name" value="WD40/YVTN_repeat-like_dom_sf"/>
</dbReference>
<dbReference type="GO" id="GO:0003341">
    <property type="term" value="P:cilium movement"/>
    <property type="evidence" value="ECO:0007669"/>
    <property type="project" value="TreeGrafter"/>
</dbReference>
<evidence type="ECO:0000256" key="12">
    <source>
        <dbReference type="SAM" id="Coils"/>
    </source>
</evidence>
<protein>
    <recommendedName>
        <fullName evidence="14">Flagellar outer dynein arm intermediate chain 2</fullName>
    </recommendedName>
</protein>
<evidence type="ECO:0000256" key="5">
    <source>
        <dbReference type="ARBA" id="ARBA00022701"/>
    </source>
</evidence>
<dbReference type="GO" id="GO:0045504">
    <property type="term" value="F:dynein heavy chain binding"/>
    <property type="evidence" value="ECO:0007669"/>
    <property type="project" value="TreeGrafter"/>
</dbReference>
<evidence type="ECO:0000256" key="4">
    <source>
        <dbReference type="ARBA" id="ARBA00022574"/>
    </source>
</evidence>
<proteinExistence type="inferred from homology"/>
<keyword evidence="3" id="KW-0963">Cytoplasm</keyword>